<evidence type="ECO:0000313" key="1">
    <source>
        <dbReference type="EMBL" id="KIR37620.1"/>
    </source>
</evidence>
<accession>A0A0D0UY09</accession>
<keyword evidence="2" id="KW-1185">Reference proteome</keyword>
<dbReference type="AlphaFoldDB" id="A0A0D0UY09"/>
<reference evidence="1 2" key="1">
    <citation type="submission" date="2015-01" db="EMBL/GenBank/DDBJ databases">
        <title>The Genome Sequence of Cryptococcus gattii Ram5.</title>
        <authorList>
            <consortium name="The Broad Institute Genomics Platform"/>
            <person name="Cuomo C."/>
            <person name="Litvintseva A."/>
            <person name="Chen Y."/>
            <person name="Heitman J."/>
            <person name="Sun S."/>
            <person name="Springer D."/>
            <person name="Dromer F."/>
            <person name="Young S."/>
            <person name="Zeng Q."/>
            <person name="Gargeya S."/>
            <person name="Abouelleil A."/>
            <person name="Alvarado L."/>
            <person name="Chapman S.B."/>
            <person name="Gainer-Dewar J."/>
            <person name="Goldberg J."/>
            <person name="Griggs A."/>
            <person name="Gujja S."/>
            <person name="Hansen M."/>
            <person name="Howarth C."/>
            <person name="Imamovic A."/>
            <person name="Larimer J."/>
            <person name="Murphy C."/>
            <person name="Naylor J."/>
            <person name="Pearson M."/>
            <person name="Priest M."/>
            <person name="Roberts A."/>
            <person name="Saif S."/>
            <person name="Shea T."/>
            <person name="Sykes S."/>
            <person name="Wortman J."/>
            <person name="Nusbaum C."/>
            <person name="Birren B."/>
        </authorList>
    </citation>
    <scope>NUCLEOTIDE SEQUENCE [LARGE SCALE GENOMIC DNA]</scope>
    <source>
        <strain evidence="1 2">Ram5</strain>
    </source>
</reference>
<dbReference type="OrthoDB" id="2569597at2759"/>
<name>A0A0D0UY09_9TREE</name>
<protein>
    <submittedName>
        <fullName evidence="1">Uncharacterized protein</fullName>
    </submittedName>
</protein>
<organism evidence="1 2">
    <name type="scientific">Cryptococcus deuterogattii Ram5</name>
    <dbReference type="NCBI Taxonomy" id="1296110"/>
    <lineage>
        <taxon>Eukaryota</taxon>
        <taxon>Fungi</taxon>
        <taxon>Dikarya</taxon>
        <taxon>Basidiomycota</taxon>
        <taxon>Agaricomycotina</taxon>
        <taxon>Tremellomycetes</taxon>
        <taxon>Tremellales</taxon>
        <taxon>Cryptococcaceae</taxon>
        <taxon>Cryptococcus</taxon>
        <taxon>Cryptococcus gattii species complex</taxon>
    </lineage>
</organism>
<gene>
    <name evidence="1" type="ORF">I313_06343</name>
</gene>
<dbReference type="EMBL" id="KN847914">
    <property type="protein sequence ID" value="KIR37620.1"/>
    <property type="molecule type" value="Genomic_DNA"/>
</dbReference>
<evidence type="ECO:0000313" key="2">
    <source>
        <dbReference type="Proteomes" id="UP000053392"/>
    </source>
</evidence>
<dbReference type="HOGENOM" id="CLU_1461245_0_0_1"/>
<dbReference type="Proteomes" id="UP000053392">
    <property type="component" value="Unassembled WGS sequence"/>
</dbReference>
<proteinExistence type="predicted"/>
<sequence>MAEGNPKSEHKLLHSLVDYWDTKNLHHLCYTPPAVLPASLCEILESYLTSCLDRLAFLASESTSHLSTRELRPEVAKNCASPFELIWKDARLILLFYMSRIPSSQLSAIRQPPVTIPPPAKPSETTFIGIVHNPGVAVTLYGFPDAGQMTQVDQPTVVRKSLRNAVKGESWNPLERWWRGECLNV</sequence>